<feature type="transmembrane region" description="Helical" evidence="5">
    <location>
        <begin position="140"/>
        <end position="164"/>
    </location>
</feature>
<dbReference type="PANTHER" id="PTHR11827:SF73">
    <property type="entry name" value="KAZACHOC, ISOFORM G"/>
    <property type="match status" value="1"/>
</dbReference>
<feature type="transmembrane region" description="Helical" evidence="5">
    <location>
        <begin position="69"/>
        <end position="88"/>
    </location>
</feature>
<sequence>MVPLKDTAVYRRSSHIAIVGLASGVFFDNLWSKYLSAGELLSKEKLPRERTDRAHAQGFYIFSEQTTSFMILIGVFFPSATGITAGSNRSGNLRDASRSIPLGTLSAQITTTIVCIMAGSNRSGNLRDASRSIPLGTLSAQITTTIVYLSGVILFGASVSEMFIRDKFGQSAMSRLVIAELAVPHPTIILIGCFLSTVGAGMQSLTGAPRLLQAIACDDVIPFLSRFRQTDSRGEPILAILFTLFICECGILIAVIENITALITQ</sequence>
<keyword evidence="3 5" id="KW-1133">Transmembrane helix</keyword>
<gene>
    <name evidence="7" type="primary">Slc12a4</name>
    <name evidence="7" type="ORF">Tcan_06914</name>
</gene>
<feature type="transmembrane region" description="Helical" evidence="5">
    <location>
        <begin position="176"/>
        <end position="202"/>
    </location>
</feature>
<dbReference type="Gene3D" id="1.20.1740.10">
    <property type="entry name" value="Amino acid/polyamine transporter I"/>
    <property type="match status" value="2"/>
</dbReference>
<feature type="transmembrane region" description="Helical" evidence="5">
    <location>
        <begin position="237"/>
        <end position="256"/>
    </location>
</feature>
<dbReference type="GO" id="GO:0055064">
    <property type="term" value="P:chloride ion homeostasis"/>
    <property type="evidence" value="ECO:0007669"/>
    <property type="project" value="TreeGrafter"/>
</dbReference>
<dbReference type="GO" id="GO:0045202">
    <property type="term" value="C:synapse"/>
    <property type="evidence" value="ECO:0007669"/>
    <property type="project" value="GOC"/>
</dbReference>
<name>A0A0B2VL46_TOXCA</name>
<dbReference type="GO" id="GO:0006884">
    <property type="term" value="P:cell volume homeostasis"/>
    <property type="evidence" value="ECO:0007669"/>
    <property type="project" value="TreeGrafter"/>
</dbReference>
<evidence type="ECO:0000256" key="5">
    <source>
        <dbReference type="SAM" id="Phobius"/>
    </source>
</evidence>
<organism evidence="7 8">
    <name type="scientific">Toxocara canis</name>
    <name type="common">Canine roundworm</name>
    <dbReference type="NCBI Taxonomy" id="6265"/>
    <lineage>
        <taxon>Eukaryota</taxon>
        <taxon>Metazoa</taxon>
        <taxon>Ecdysozoa</taxon>
        <taxon>Nematoda</taxon>
        <taxon>Chromadorea</taxon>
        <taxon>Rhabditida</taxon>
        <taxon>Spirurina</taxon>
        <taxon>Ascaridomorpha</taxon>
        <taxon>Ascaridoidea</taxon>
        <taxon>Toxocaridae</taxon>
        <taxon>Toxocara</taxon>
    </lineage>
</organism>
<feature type="transmembrane region" description="Helical" evidence="5">
    <location>
        <begin position="12"/>
        <end position="31"/>
    </location>
</feature>
<dbReference type="InterPro" id="IPR004842">
    <property type="entry name" value="SLC12A_fam"/>
</dbReference>
<dbReference type="PANTHER" id="PTHR11827">
    <property type="entry name" value="SOLUTE CARRIER FAMILY 12, CATION COTRANSPORTERS"/>
    <property type="match status" value="1"/>
</dbReference>
<dbReference type="AlphaFoldDB" id="A0A0B2VL46"/>
<dbReference type="OrthoDB" id="5863664at2759"/>
<feature type="domain" description="Amino acid permease/ SLC12A" evidence="6">
    <location>
        <begin position="116"/>
        <end position="260"/>
    </location>
</feature>
<evidence type="ECO:0000313" key="8">
    <source>
        <dbReference type="Proteomes" id="UP000031036"/>
    </source>
</evidence>
<keyword evidence="2 5" id="KW-0812">Transmembrane</keyword>
<dbReference type="GO" id="GO:0005886">
    <property type="term" value="C:plasma membrane"/>
    <property type="evidence" value="ECO:0007669"/>
    <property type="project" value="TreeGrafter"/>
</dbReference>
<comment type="subcellular location">
    <subcellularLocation>
        <location evidence="1">Membrane</location>
        <topology evidence="1">Multi-pass membrane protein</topology>
    </subcellularLocation>
</comment>
<dbReference type="GO" id="GO:1990573">
    <property type="term" value="P:potassium ion import across plasma membrane"/>
    <property type="evidence" value="ECO:0007669"/>
    <property type="project" value="TreeGrafter"/>
</dbReference>
<dbReference type="EMBL" id="JPKZ01001409">
    <property type="protein sequence ID" value="KHN82119.1"/>
    <property type="molecule type" value="Genomic_DNA"/>
</dbReference>
<dbReference type="GO" id="GO:0007268">
    <property type="term" value="P:chemical synaptic transmission"/>
    <property type="evidence" value="ECO:0007669"/>
    <property type="project" value="TreeGrafter"/>
</dbReference>
<evidence type="ECO:0000256" key="3">
    <source>
        <dbReference type="ARBA" id="ARBA00022989"/>
    </source>
</evidence>
<accession>A0A0B2VL46</accession>
<reference evidence="7 8" key="1">
    <citation type="submission" date="2014-11" db="EMBL/GenBank/DDBJ databases">
        <title>Genetic blueprint of the zoonotic pathogen Toxocara canis.</title>
        <authorList>
            <person name="Zhu X.-Q."/>
            <person name="Korhonen P.K."/>
            <person name="Cai H."/>
            <person name="Young N.D."/>
            <person name="Nejsum P."/>
            <person name="von Samson-Himmelstjerna G."/>
            <person name="Boag P.R."/>
            <person name="Tan P."/>
            <person name="Li Q."/>
            <person name="Min J."/>
            <person name="Yang Y."/>
            <person name="Wang X."/>
            <person name="Fang X."/>
            <person name="Hall R.S."/>
            <person name="Hofmann A."/>
            <person name="Sternberg P.W."/>
            <person name="Jex A.R."/>
            <person name="Gasser R.B."/>
        </authorList>
    </citation>
    <scope>NUCLEOTIDE SEQUENCE [LARGE SCALE GENOMIC DNA]</scope>
    <source>
        <strain evidence="7">PN_DK_2014</strain>
    </source>
</reference>
<evidence type="ECO:0000256" key="2">
    <source>
        <dbReference type="ARBA" id="ARBA00022692"/>
    </source>
</evidence>
<dbReference type="Proteomes" id="UP000031036">
    <property type="component" value="Unassembled WGS sequence"/>
</dbReference>
<evidence type="ECO:0000256" key="1">
    <source>
        <dbReference type="ARBA" id="ARBA00004141"/>
    </source>
</evidence>
<protein>
    <submittedName>
        <fullName evidence="7">Solute carrier family 12 member 4</fullName>
    </submittedName>
</protein>
<feature type="transmembrane region" description="Helical" evidence="5">
    <location>
        <begin position="100"/>
        <end position="120"/>
    </location>
</feature>
<evidence type="ECO:0000313" key="7">
    <source>
        <dbReference type="EMBL" id="KHN82119.1"/>
    </source>
</evidence>
<dbReference type="Pfam" id="PF00324">
    <property type="entry name" value="AA_permease"/>
    <property type="match status" value="1"/>
</dbReference>
<proteinExistence type="predicted"/>
<evidence type="ECO:0000256" key="4">
    <source>
        <dbReference type="ARBA" id="ARBA00023136"/>
    </source>
</evidence>
<dbReference type="STRING" id="6265.A0A0B2VL46"/>
<comment type="caution">
    <text evidence="7">The sequence shown here is derived from an EMBL/GenBank/DDBJ whole genome shotgun (WGS) entry which is preliminary data.</text>
</comment>
<dbReference type="InterPro" id="IPR004841">
    <property type="entry name" value="AA-permease/SLC12A_dom"/>
</dbReference>
<dbReference type="GO" id="GO:0055075">
    <property type="term" value="P:potassium ion homeostasis"/>
    <property type="evidence" value="ECO:0007669"/>
    <property type="project" value="TreeGrafter"/>
</dbReference>
<dbReference type="GO" id="GO:0015379">
    <property type="term" value="F:potassium:chloride symporter activity"/>
    <property type="evidence" value="ECO:0007669"/>
    <property type="project" value="TreeGrafter"/>
</dbReference>
<evidence type="ECO:0000259" key="6">
    <source>
        <dbReference type="Pfam" id="PF00324"/>
    </source>
</evidence>
<keyword evidence="8" id="KW-1185">Reference proteome</keyword>
<keyword evidence="4 5" id="KW-0472">Membrane</keyword>